<dbReference type="FunFam" id="1.20.200.10:FF:000015">
    <property type="entry name" value="argininosuccinate lyase isoform X2"/>
    <property type="match status" value="1"/>
</dbReference>
<evidence type="ECO:0000256" key="1">
    <source>
        <dbReference type="ARBA" id="ARBA00004941"/>
    </source>
</evidence>
<gene>
    <name evidence="6" type="primary">argH</name>
    <name evidence="9" type="ORF">N803_00030</name>
</gene>
<dbReference type="HAMAP" id="MF_00006">
    <property type="entry name" value="Arg_succ_lyase"/>
    <property type="match status" value="1"/>
</dbReference>
<dbReference type="Pfam" id="PF14698">
    <property type="entry name" value="ASL_C2"/>
    <property type="match status" value="1"/>
</dbReference>
<comment type="pathway">
    <text evidence="1 6">Amino-acid biosynthesis; L-arginine biosynthesis; L-arginine from L-ornithine and carbamoyl phosphate: step 3/3.</text>
</comment>
<dbReference type="FunFam" id="1.10.40.30:FF:000001">
    <property type="entry name" value="Argininosuccinate lyase"/>
    <property type="match status" value="1"/>
</dbReference>
<comment type="subcellular location">
    <subcellularLocation>
        <location evidence="6">Cytoplasm</location>
    </subcellularLocation>
</comment>
<dbReference type="EMBL" id="AVPK01000001">
    <property type="protein sequence ID" value="KGN38959.1"/>
    <property type="molecule type" value="Genomic_DNA"/>
</dbReference>
<dbReference type="UniPathway" id="UPA00068">
    <property type="reaction ID" value="UER00114"/>
</dbReference>
<dbReference type="InterPro" id="IPR000362">
    <property type="entry name" value="Fumarate_lyase_fam"/>
</dbReference>
<evidence type="ECO:0000256" key="4">
    <source>
        <dbReference type="ARBA" id="ARBA00022605"/>
    </source>
</evidence>
<evidence type="ECO:0000259" key="8">
    <source>
        <dbReference type="Pfam" id="PF14698"/>
    </source>
</evidence>
<evidence type="ECO:0000313" key="9">
    <source>
        <dbReference type="EMBL" id="KGN38959.1"/>
    </source>
</evidence>
<dbReference type="OrthoDB" id="9769623at2"/>
<dbReference type="InterPro" id="IPR020557">
    <property type="entry name" value="Fumarate_lyase_CS"/>
</dbReference>
<comment type="catalytic activity">
    <reaction evidence="6">
        <text>2-(N(omega)-L-arginino)succinate = fumarate + L-arginine</text>
        <dbReference type="Rhea" id="RHEA:24020"/>
        <dbReference type="ChEBI" id="CHEBI:29806"/>
        <dbReference type="ChEBI" id="CHEBI:32682"/>
        <dbReference type="ChEBI" id="CHEBI:57472"/>
        <dbReference type="EC" id="4.3.2.1"/>
    </reaction>
</comment>
<evidence type="ECO:0000256" key="2">
    <source>
        <dbReference type="ARBA" id="ARBA00012338"/>
    </source>
</evidence>
<accession>A0A0A0JQH6</accession>
<feature type="domain" description="Fumarate lyase N-terminal" evidence="7">
    <location>
        <begin position="20"/>
        <end position="309"/>
    </location>
</feature>
<dbReference type="GO" id="GO:0004056">
    <property type="term" value="F:argininosuccinate lyase activity"/>
    <property type="evidence" value="ECO:0007669"/>
    <property type="project" value="UniProtKB-UniRule"/>
</dbReference>
<dbReference type="Proteomes" id="UP000030011">
    <property type="component" value="Unassembled WGS sequence"/>
</dbReference>
<name>A0A0A0JQH6_9MICO</name>
<dbReference type="InterPro" id="IPR022761">
    <property type="entry name" value="Fumarate_lyase_N"/>
</dbReference>
<dbReference type="PRINTS" id="PR00149">
    <property type="entry name" value="FUMRATELYASE"/>
</dbReference>
<dbReference type="CDD" id="cd01359">
    <property type="entry name" value="Argininosuccinate_lyase"/>
    <property type="match status" value="1"/>
</dbReference>
<dbReference type="Pfam" id="PF00206">
    <property type="entry name" value="Lyase_1"/>
    <property type="match status" value="1"/>
</dbReference>
<dbReference type="SUPFAM" id="SSF48557">
    <property type="entry name" value="L-aspartase-like"/>
    <property type="match status" value="1"/>
</dbReference>
<evidence type="ECO:0000313" key="10">
    <source>
        <dbReference type="Proteomes" id="UP000030011"/>
    </source>
</evidence>
<dbReference type="Gene3D" id="1.10.275.10">
    <property type="entry name" value="Fumarase/aspartase (N-terminal domain)"/>
    <property type="match status" value="1"/>
</dbReference>
<protein>
    <recommendedName>
        <fullName evidence="2 6">Argininosuccinate lyase</fullName>
        <shortName evidence="6">ASAL</shortName>
        <ecNumber evidence="2 6">4.3.2.1</ecNumber>
    </recommendedName>
    <alternativeName>
        <fullName evidence="6">Arginosuccinase</fullName>
    </alternativeName>
</protein>
<dbReference type="InterPro" id="IPR024083">
    <property type="entry name" value="Fumarase/histidase_N"/>
</dbReference>
<comment type="similarity">
    <text evidence="6">Belongs to the lyase 1 family. Argininosuccinate lyase subfamily.</text>
</comment>
<comment type="caution">
    <text evidence="9">The sequence shown here is derived from an EMBL/GenBank/DDBJ whole genome shotgun (WGS) entry which is preliminary data.</text>
</comment>
<dbReference type="STRING" id="1385521.N803_00030"/>
<dbReference type="Gene3D" id="1.10.40.30">
    <property type="entry name" value="Fumarase/aspartase (C-terminal domain)"/>
    <property type="match status" value="1"/>
</dbReference>
<dbReference type="eggNOG" id="COG0165">
    <property type="taxonomic scope" value="Bacteria"/>
</dbReference>
<evidence type="ECO:0000256" key="5">
    <source>
        <dbReference type="ARBA" id="ARBA00023239"/>
    </source>
</evidence>
<dbReference type="Gene3D" id="1.20.200.10">
    <property type="entry name" value="Fumarase/aspartase (Central domain)"/>
    <property type="match status" value="1"/>
</dbReference>
<reference evidence="9 10" key="1">
    <citation type="submission" date="2013-08" db="EMBL/GenBank/DDBJ databases">
        <title>The genome sequence of Knoellia subterranea.</title>
        <authorList>
            <person name="Zhu W."/>
            <person name="Wang G."/>
        </authorList>
    </citation>
    <scope>NUCLEOTIDE SEQUENCE [LARGE SCALE GENOMIC DNA]</scope>
    <source>
        <strain evidence="9 10">KCTC 19937</strain>
    </source>
</reference>
<dbReference type="GO" id="GO:0042450">
    <property type="term" value="P:L-arginine biosynthetic process via ornithine"/>
    <property type="evidence" value="ECO:0007669"/>
    <property type="project" value="UniProtKB-UniRule"/>
</dbReference>
<feature type="domain" description="Argininosuccinate lyase C-terminal" evidence="8">
    <location>
        <begin position="372"/>
        <end position="439"/>
    </location>
</feature>
<keyword evidence="4 6" id="KW-0028">Amino-acid biosynthesis</keyword>
<keyword evidence="10" id="KW-1185">Reference proteome</keyword>
<dbReference type="PROSITE" id="PS00163">
    <property type="entry name" value="FUMARATE_LYASES"/>
    <property type="match status" value="1"/>
</dbReference>
<organism evidence="9 10">
    <name type="scientific">Knoellia subterranea KCTC 19937</name>
    <dbReference type="NCBI Taxonomy" id="1385521"/>
    <lineage>
        <taxon>Bacteria</taxon>
        <taxon>Bacillati</taxon>
        <taxon>Actinomycetota</taxon>
        <taxon>Actinomycetes</taxon>
        <taxon>Micrococcales</taxon>
        <taxon>Intrasporangiaceae</taxon>
        <taxon>Knoellia</taxon>
    </lineage>
</organism>
<dbReference type="EC" id="4.3.2.1" evidence="2 6"/>
<keyword evidence="5 6" id="KW-0456">Lyase</keyword>
<evidence type="ECO:0000256" key="6">
    <source>
        <dbReference type="HAMAP-Rule" id="MF_00006"/>
    </source>
</evidence>
<dbReference type="RefSeq" id="WP_035901505.1">
    <property type="nucleotide sequence ID" value="NZ_AVPK01000001.1"/>
</dbReference>
<dbReference type="NCBIfam" id="TIGR00838">
    <property type="entry name" value="argH"/>
    <property type="match status" value="1"/>
</dbReference>
<dbReference type="PANTHER" id="PTHR43814">
    <property type="entry name" value="ARGININOSUCCINATE LYASE"/>
    <property type="match status" value="1"/>
</dbReference>
<sequence>MTNTDSGRVSLWGGRFSGGPADALAALSKSTHFDWRLAPQDLAGSRAHARVLHAAGLLDDATLEAMLDGLEQLRRDVESGAFTPAPDDEDVHTALERGLIERAGADVGGRLRAGRSRNDQVATLFRMYLREQARTIGGLVLDVVDSLVSQSTRHLGVAMPGRTHLQHAQPVLLSHHLLAHVWALLRDVDRLLDWDRRTAISPYGSGALAGSSLGLDPEAVAADLGFDGSVENSIDGTASRDFVAEFSFVCAMTAVDISRIAEEVVLWATKEFGFVRLDDAYSTGSSIMPQKKNPDVAELARGKAGRLVGDLAGLLTTLKALPLAYNRDLQEDKEPVFDAVDTLSLLLPAFAGMVETMEFDEKRLESLAPEGFSLATDIAEWLVRQGVPFRIAHEVAGACVRACEPLGIELWDLSDEDLLDISPHLTSGVREVLSVEGSLASRSAKGGTAPTRVAEQLERARDELARLREWTRVVPTVR</sequence>
<evidence type="ECO:0000256" key="3">
    <source>
        <dbReference type="ARBA" id="ARBA00022571"/>
    </source>
</evidence>
<evidence type="ECO:0000259" key="7">
    <source>
        <dbReference type="Pfam" id="PF00206"/>
    </source>
</evidence>
<dbReference type="AlphaFoldDB" id="A0A0A0JQH6"/>
<dbReference type="PANTHER" id="PTHR43814:SF1">
    <property type="entry name" value="ARGININOSUCCINATE LYASE"/>
    <property type="match status" value="1"/>
</dbReference>
<dbReference type="GO" id="GO:0005829">
    <property type="term" value="C:cytosol"/>
    <property type="evidence" value="ECO:0007669"/>
    <property type="project" value="TreeGrafter"/>
</dbReference>
<proteinExistence type="inferred from homology"/>
<dbReference type="PRINTS" id="PR00145">
    <property type="entry name" value="ARGSUCLYASE"/>
</dbReference>
<dbReference type="InterPro" id="IPR008948">
    <property type="entry name" value="L-Aspartase-like"/>
</dbReference>
<keyword evidence="3 6" id="KW-0055">Arginine biosynthesis</keyword>
<dbReference type="InterPro" id="IPR009049">
    <property type="entry name" value="Argininosuccinate_lyase"/>
</dbReference>
<keyword evidence="6" id="KW-0963">Cytoplasm</keyword>
<dbReference type="InterPro" id="IPR029419">
    <property type="entry name" value="Arg_succ_lyase_C"/>
</dbReference>